<name>A0A9Q3JG71_9BASI</name>
<dbReference type="Proteomes" id="UP000765509">
    <property type="component" value="Unassembled WGS sequence"/>
</dbReference>
<comment type="caution">
    <text evidence="1">The sequence shown here is derived from an EMBL/GenBank/DDBJ whole genome shotgun (WGS) entry which is preliminary data.</text>
</comment>
<accession>A0A9Q3JG71</accession>
<dbReference type="OrthoDB" id="425619at2759"/>
<evidence type="ECO:0000313" key="1">
    <source>
        <dbReference type="EMBL" id="MBW0561025.1"/>
    </source>
</evidence>
<organism evidence="1 2">
    <name type="scientific">Austropuccinia psidii MF-1</name>
    <dbReference type="NCBI Taxonomy" id="1389203"/>
    <lineage>
        <taxon>Eukaryota</taxon>
        <taxon>Fungi</taxon>
        <taxon>Dikarya</taxon>
        <taxon>Basidiomycota</taxon>
        <taxon>Pucciniomycotina</taxon>
        <taxon>Pucciniomycetes</taxon>
        <taxon>Pucciniales</taxon>
        <taxon>Sphaerophragmiaceae</taxon>
        <taxon>Austropuccinia</taxon>
    </lineage>
</organism>
<gene>
    <name evidence="1" type="ORF">O181_100740</name>
</gene>
<keyword evidence="2" id="KW-1185">Reference proteome</keyword>
<evidence type="ECO:0000313" key="2">
    <source>
        <dbReference type="Proteomes" id="UP000765509"/>
    </source>
</evidence>
<reference evidence="1" key="1">
    <citation type="submission" date="2021-03" db="EMBL/GenBank/DDBJ databases">
        <title>Draft genome sequence of rust myrtle Austropuccinia psidii MF-1, a brazilian biotype.</title>
        <authorList>
            <person name="Quecine M.C."/>
            <person name="Pachon D.M.R."/>
            <person name="Bonatelli M.L."/>
            <person name="Correr F.H."/>
            <person name="Franceschini L.M."/>
            <person name="Leite T.F."/>
            <person name="Margarido G.R.A."/>
            <person name="Almeida C.A."/>
            <person name="Ferrarezi J.A."/>
            <person name="Labate C.A."/>
        </authorList>
    </citation>
    <scope>NUCLEOTIDE SEQUENCE</scope>
    <source>
        <strain evidence="1">MF-1</strain>
    </source>
</reference>
<sequence>MKTPNRDMLRWQISIQEYRGNIKIVHKSGIIHNNSDGLSIWALPNTHDNPAYVPTDAEPEIPIEGINMTDAETEFFEEVK</sequence>
<dbReference type="EMBL" id="AVOT02070417">
    <property type="protein sequence ID" value="MBW0561025.1"/>
    <property type="molecule type" value="Genomic_DNA"/>
</dbReference>
<protein>
    <submittedName>
        <fullName evidence="1">Uncharacterized protein</fullName>
    </submittedName>
</protein>
<dbReference type="AlphaFoldDB" id="A0A9Q3JG71"/>
<proteinExistence type="predicted"/>